<accession>A0AAD7EG12</accession>
<dbReference type="EMBL" id="JARIHO010000049">
    <property type="protein sequence ID" value="KAJ7321878.1"/>
    <property type="molecule type" value="Genomic_DNA"/>
</dbReference>
<sequence length="275" mass="31118">MSDPEHRLPAELEHKIFELAAHAHSKSIPTLLLVARRVKIWLEPILYSMVVFCDLIDGHVCFEPVQFSSVIQSQEISEHVRRLFASHELGPHLDLVLASCSAVQNLALDSSLWPDHLLFLSTMPLRRLSTAIANAFPAITLMDRLEDALWEKWKGLALIPNLTHLAFLMQKSLAIFQGALDACPALQVLVYLYFKGIVYEKIHLQPFAQDTRFACIPAPPFASDWQIGARDGDDFWVRTERFIAQRVSGQIDRGTFVLQEDFMTHFDPSGSLWAG</sequence>
<comment type="caution">
    <text evidence="1">The sequence shown here is derived from an EMBL/GenBank/DDBJ whole genome shotgun (WGS) entry which is preliminary data.</text>
</comment>
<protein>
    <submittedName>
        <fullName evidence="1">Uncharacterized protein</fullName>
    </submittedName>
</protein>
<evidence type="ECO:0000313" key="1">
    <source>
        <dbReference type="EMBL" id="KAJ7321878.1"/>
    </source>
</evidence>
<proteinExistence type="predicted"/>
<evidence type="ECO:0000313" key="2">
    <source>
        <dbReference type="Proteomes" id="UP001218218"/>
    </source>
</evidence>
<name>A0AAD7EG12_9AGAR</name>
<gene>
    <name evidence="1" type="ORF">DFH08DRAFT_941795</name>
</gene>
<reference evidence="1" key="1">
    <citation type="submission" date="2023-03" db="EMBL/GenBank/DDBJ databases">
        <title>Massive genome expansion in bonnet fungi (Mycena s.s.) driven by repeated elements and novel gene families across ecological guilds.</title>
        <authorList>
            <consortium name="Lawrence Berkeley National Laboratory"/>
            <person name="Harder C.B."/>
            <person name="Miyauchi S."/>
            <person name="Viragh M."/>
            <person name="Kuo A."/>
            <person name="Thoen E."/>
            <person name="Andreopoulos B."/>
            <person name="Lu D."/>
            <person name="Skrede I."/>
            <person name="Drula E."/>
            <person name="Henrissat B."/>
            <person name="Morin E."/>
            <person name="Kohler A."/>
            <person name="Barry K."/>
            <person name="LaButti K."/>
            <person name="Morin E."/>
            <person name="Salamov A."/>
            <person name="Lipzen A."/>
            <person name="Mereny Z."/>
            <person name="Hegedus B."/>
            <person name="Baldrian P."/>
            <person name="Stursova M."/>
            <person name="Weitz H."/>
            <person name="Taylor A."/>
            <person name="Grigoriev I.V."/>
            <person name="Nagy L.G."/>
            <person name="Martin F."/>
            <person name="Kauserud H."/>
        </authorList>
    </citation>
    <scope>NUCLEOTIDE SEQUENCE</scope>
    <source>
        <strain evidence="1">CBHHK002</strain>
    </source>
</reference>
<keyword evidence="2" id="KW-1185">Reference proteome</keyword>
<organism evidence="1 2">
    <name type="scientific">Mycena albidolilacea</name>
    <dbReference type="NCBI Taxonomy" id="1033008"/>
    <lineage>
        <taxon>Eukaryota</taxon>
        <taxon>Fungi</taxon>
        <taxon>Dikarya</taxon>
        <taxon>Basidiomycota</taxon>
        <taxon>Agaricomycotina</taxon>
        <taxon>Agaricomycetes</taxon>
        <taxon>Agaricomycetidae</taxon>
        <taxon>Agaricales</taxon>
        <taxon>Marasmiineae</taxon>
        <taxon>Mycenaceae</taxon>
        <taxon>Mycena</taxon>
    </lineage>
</organism>
<dbReference type="AlphaFoldDB" id="A0AAD7EG12"/>
<dbReference type="Proteomes" id="UP001218218">
    <property type="component" value="Unassembled WGS sequence"/>
</dbReference>